<reference evidence="4" key="1">
    <citation type="submission" date="2018-09" db="EMBL/GenBank/DDBJ databases">
        <title>Complete genome sequence of thermophilic cyanobacteria strain Thermosynechococcus elongatus PKUAC-SCTE542.</title>
        <authorList>
            <person name="Liang Y."/>
            <person name="Tang J."/>
            <person name="Daroch M."/>
        </authorList>
    </citation>
    <scope>NUCLEOTIDE SEQUENCE [LARGE SCALE GENOMIC DNA]</scope>
    <source>
        <strain evidence="4">E542</strain>
    </source>
</reference>
<dbReference type="EMBL" id="CP032152">
    <property type="protein sequence ID" value="AXY67788.1"/>
    <property type="molecule type" value="Genomic_DNA"/>
</dbReference>
<dbReference type="InterPro" id="IPR000160">
    <property type="entry name" value="GGDEF_dom"/>
</dbReference>
<proteinExistence type="predicted"/>
<dbReference type="Gene3D" id="3.30.70.270">
    <property type="match status" value="1"/>
</dbReference>
<dbReference type="FunFam" id="3.30.70.270:FF:000001">
    <property type="entry name" value="Diguanylate cyclase domain protein"/>
    <property type="match status" value="1"/>
</dbReference>
<feature type="domain" description="GGDEF" evidence="2">
    <location>
        <begin position="186"/>
        <end position="323"/>
    </location>
</feature>
<feature type="coiled-coil region" evidence="1">
    <location>
        <begin position="121"/>
        <end position="158"/>
    </location>
</feature>
<dbReference type="PANTHER" id="PTHR45138:SF9">
    <property type="entry name" value="DIGUANYLATE CYCLASE DGCM-RELATED"/>
    <property type="match status" value="1"/>
</dbReference>
<dbReference type="Pfam" id="PF00990">
    <property type="entry name" value="GGDEF"/>
    <property type="match status" value="1"/>
</dbReference>
<sequence>MNSTLAEYIVLFPEPIAIVNSGGEILAINDGASLFWQQNAQNLIGQSLAVLLQQSQDAVQRWLRQCQGNAQMLAAHFPIPKPETEHWVIEGIGINLDGELAILTRIVPSICYNQHLLAAQLQQLQTELARQIALVTELQQHQQALEQEKQHLQLLAERDSLTGLGNRRFFDTALDQLWQQAQVEGHPLTLALIDIDDFKAYNDCCGHLAGDRVLQRVAHAIKSQVRETDVVARYGGEEFALVLLQVSVATALQIVERIQHYVRELKIVHSKAARHPYITISGGLCFVPAQANGATLTEILTRADAALYQAKQQGRDRCILLDWSQNLSSHPQCWDTGWRSPPPPLG</sequence>
<dbReference type="GO" id="GO:0005886">
    <property type="term" value="C:plasma membrane"/>
    <property type="evidence" value="ECO:0007669"/>
    <property type="project" value="TreeGrafter"/>
</dbReference>
<dbReference type="InterPro" id="IPR029787">
    <property type="entry name" value="Nucleotide_cyclase"/>
</dbReference>
<keyword evidence="4" id="KW-1185">Reference proteome</keyword>
<gene>
    <name evidence="3" type="ORF">D3A95_05500</name>
</gene>
<dbReference type="PANTHER" id="PTHR45138">
    <property type="entry name" value="REGULATORY COMPONENTS OF SENSORY TRANSDUCTION SYSTEM"/>
    <property type="match status" value="1"/>
</dbReference>
<dbReference type="CDD" id="cd01949">
    <property type="entry name" value="GGDEF"/>
    <property type="match status" value="1"/>
</dbReference>
<dbReference type="AlphaFoldDB" id="A0A3B7MDR5"/>
<dbReference type="GO" id="GO:0052621">
    <property type="term" value="F:diguanylate cyclase activity"/>
    <property type="evidence" value="ECO:0007669"/>
    <property type="project" value="TreeGrafter"/>
</dbReference>
<dbReference type="SUPFAM" id="SSF55073">
    <property type="entry name" value="Nucleotide cyclase"/>
    <property type="match status" value="1"/>
</dbReference>
<dbReference type="PROSITE" id="PS50887">
    <property type="entry name" value="GGDEF"/>
    <property type="match status" value="1"/>
</dbReference>
<name>A0A3B7MDR5_9CYAN</name>
<accession>A0A3B7MDR5</accession>
<dbReference type="CDD" id="cd00130">
    <property type="entry name" value="PAS"/>
    <property type="match status" value="1"/>
</dbReference>
<dbReference type="GO" id="GO:1902201">
    <property type="term" value="P:negative regulation of bacterial-type flagellum-dependent cell motility"/>
    <property type="evidence" value="ECO:0007669"/>
    <property type="project" value="TreeGrafter"/>
</dbReference>
<evidence type="ECO:0000313" key="4">
    <source>
        <dbReference type="Proteomes" id="UP000261812"/>
    </source>
</evidence>
<dbReference type="RefSeq" id="WP_181496629.1">
    <property type="nucleotide sequence ID" value="NZ_CP032152.1"/>
</dbReference>
<dbReference type="Proteomes" id="UP000261812">
    <property type="component" value="Chromosome"/>
</dbReference>
<organism evidence="3 4">
    <name type="scientific">Thermosynechococcus sichuanensis E542</name>
    <dbReference type="NCBI Taxonomy" id="2016101"/>
    <lineage>
        <taxon>Bacteria</taxon>
        <taxon>Bacillati</taxon>
        <taxon>Cyanobacteriota</taxon>
        <taxon>Cyanophyceae</taxon>
        <taxon>Acaryochloridales</taxon>
        <taxon>Thermosynechococcaceae</taxon>
        <taxon>Thermosynechococcus</taxon>
        <taxon>Thermosynechococcus sichuanensis</taxon>
    </lineage>
</organism>
<dbReference type="InterPro" id="IPR050469">
    <property type="entry name" value="Diguanylate_Cyclase"/>
</dbReference>
<dbReference type="InterPro" id="IPR000014">
    <property type="entry name" value="PAS"/>
</dbReference>
<dbReference type="KEGG" id="tsq:D3A95_05500"/>
<dbReference type="NCBIfam" id="TIGR00254">
    <property type="entry name" value="GGDEF"/>
    <property type="match status" value="1"/>
</dbReference>
<dbReference type="GO" id="GO:0043709">
    <property type="term" value="P:cell adhesion involved in single-species biofilm formation"/>
    <property type="evidence" value="ECO:0007669"/>
    <property type="project" value="TreeGrafter"/>
</dbReference>
<evidence type="ECO:0000313" key="3">
    <source>
        <dbReference type="EMBL" id="AXY67788.1"/>
    </source>
</evidence>
<dbReference type="SMART" id="SM00267">
    <property type="entry name" value="GGDEF"/>
    <property type="match status" value="1"/>
</dbReference>
<evidence type="ECO:0000259" key="2">
    <source>
        <dbReference type="PROSITE" id="PS50887"/>
    </source>
</evidence>
<keyword evidence="1" id="KW-0175">Coiled coil</keyword>
<dbReference type="InterPro" id="IPR043128">
    <property type="entry name" value="Rev_trsase/Diguanyl_cyclase"/>
</dbReference>
<evidence type="ECO:0000256" key="1">
    <source>
        <dbReference type="SAM" id="Coils"/>
    </source>
</evidence>
<protein>
    <submittedName>
        <fullName evidence="3">GGDEF domain-containing protein</fullName>
    </submittedName>
</protein>
<dbReference type="Gene3D" id="3.30.450.20">
    <property type="entry name" value="PAS domain"/>
    <property type="match status" value="1"/>
</dbReference>